<comment type="function">
    <text evidence="8">Part of a membrane-bound complex that couples electron transfer with translocation of ions across the membrane.</text>
</comment>
<evidence type="ECO:0000256" key="4">
    <source>
        <dbReference type="ARBA" id="ARBA00022967"/>
    </source>
</evidence>
<protein>
    <recommendedName>
        <fullName evidence="8">Ion-translocating oxidoreductase complex subunit E</fullName>
        <ecNumber evidence="8">7.-.-.-</ecNumber>
    </recommendedName>
    <alternativeName>
        <fullName evidence="8">Rnf electron transport complex subunit E</fullName>
    </alternativeName>
</protein>
<keyword evidence="8" id="KW-1003">Cell membrane</keyword>
<organism evidence="9 10">
    <name type="scientific">candidate division WOR-3 bacterium 4484_18</name>
    <dbReference type="NCBI Taxonomy" id="2020626"/>
    <lineage>
        <taxon>Bacteria</taxon>
        <taxon>Bacteria division WOR-3</taxon>
    </lineage>
</organism>
<feature type="transmembrane region" description="Helical" evidence="8">
    <location>
        <begin position="94"/>
        <end position="112"/>
    </location>
</feature>
<proteinExistence type="inferred from homology"/>
<evidence type="ECO:0000256" key="5">
    <source>
        <dbReference type="ARBA" id="ARBA00022982"/>
    </source>
</evidence>
<keyword evidence="4 8" id="KW-1278">Translocase</keyword>
<dbReference type="Pfam" id="PF02508">
    <property type="entry name" value="Rnf-Nqr"/>
    <property type="match status" value="1"/>
</dbReference>
<evidence type="ECO:0000313" key="10">
    <source>
        <dbReference type="Proteomes" id="UP000216312"/>
    </source>
</evidence>
<dbReference type="GO" id="GO:0012505">
    <property type="term" value="C:endomembrane system"/>
    <property type="evidence" value="ECO:0007669"/>
    <property type="project" value="UniProtKB-SubCell"/>
</dbReference>
<dbReference type="EC" id="7.-.-.-" evidence="8"/>
<dbReference type="Proteomes" id="UP000216312">
    <property type="component" value="Unassembled WGS sequence"/>
</dbReference>
<comment type="subunit">
    <text evidence="8">The complex is composed of six subunits: RnfA, RnfB, RnfC, RnfD, RnfE and RnfG.</text>
</comment>
<reference evidence="10" key="1">
    <citation type="submission" date="2017-07" db="EMBL/GenBank/DDBJ databases">
        <title>Novel pathways for hydrocarbon cycling and metabolic interdependencies in hydrothermal sediment communities.</title>
        <authorList>
            <person name="Dombrowski N."/>
            <person name="Seitz K."/>
            <person name="Teske A."/>
            <person name="Baker B."/>
        </authorList>
    </citation>
    <scope>NUCLEOTIDE SEQUENCE [LARGE SCALE GENOMIC DNA]</scope>
</reference>
<feature type="transmembrane region" description="Helical" evidence="8">
    <location>
        <begin position="165"/>
        <end position="188"/>
    </location>
</feature>
<gene>
    <name evidence="8" type="primary">rnfE</name>
    <name evidence="9" type="ORF">CGW93_01455</name>
</gene>
<evidence type="ECO:0000256" key="6">
    <source>
        <dbReference type="ARBA" id="ARBA00022989"/>
    </source>
</evidence>
<feature type="transmembrane region" description="Helical" evidence="8">
    <location>
        <begin position="124"/>
        <end position="145"/>
    </location>
</feature>
<accession>A0A257LUZ4</accession>
<dbReference type="InterPro" id="IPR003667">
    <property type="entry name" value="NqrDE/RnfAE"/>
</dbReference>
<keyword evidence="5 8" id="KW-0249">Electron transport</keyword>
<dbReference type="EMBL" id="NMUJ01000010">
    <property type="protein sequence ID" value="OYV03309.1"/>
    <property type="molecule type" value="Genomic_DNA"/>
</dbReference>
<evidence type="ECO:0000256" key="3">
    <source>
        <dbReference type="ARBA" id="ARBA00022692"/>
    </source>
</evidence>
<dbReference type="HAMAP" id="MF_00478">
    <property type="entry name" value="RsxE_RnfE"/>
    <property type="match status" value="1"/>
</dbReference>
<feature type="transmembrane region" description="Helical" evidence="8">
    <location>
        <begin position="12"/>
        <end position="29"/>
    </location>
</feature>
<dbReference type="PANTHER" id="PTHR30586:SF0">
    <property type="entry name" value="ION-TRANSLOCATING OXIDOREDUCTASE COMPLEX SUBUNIT E"/>
    <property type="match status" value="1"/>
</dbReference>
<dbReference type="GO" id="GO:0022900">
    <property type="term" value="P:electron transport chain"/>
    <property type="evidence" value="ECO:0007669"/>
    <property type="project" value="UniProtKB-UniRule"/>
</dbReference>
<keyword evidence="3 8" id="KW-0812">Transmembrane</keyword>
<feature type="transmembrane region" description="Helical" evidence="8">
    <location>
        <begin position="68"/>
        <end position="88"/>
    </location>
</feature>
<evidence type="ECO:0000256" key="1">
    <source>
        <dbReference type="ARBA" id="ARBA00004127"/>
    </source>
</evidence>
<dbReference type="AlphaFoldDB" id="A0A257LUZ4"/>
<dbReference type="InterPro" id="IPR010968">
    <property type="entry name" value="RnfE"/>
</dbReference>
<keyword evidence="7 8" id="KW-0472">Membrane</keyword>
<dbReference type="PIRSF" id="PIRSF006102">
    <property type="entry name" value="NQR_DE"/>
    <property type="match status" value="1"/>
</dbReference>
<sequence>MKKYIWEGVLKNNPVLVLMIGLCPTVAVSTTVQNALGMGAAVLFVLTMSNLTISLLRPMVPESIRIPIFIIVISTFVTITDYVMHAYAPAIHKNLGIFVPLIVVNCIILGRAEAFASKHTPLPAILDGIGSGIGFTLAILGMAIIRELLGSGKLAGHIVLGTKFAATPILFFILPPGAFLAIAVLIALTRLRK</sequence>
<dbReference type="NCBIfam" id="NF009070">
    <property type="entry name" value="PRK12405.1"/>
    <property type="match status" value="1"/>
</dbReference>
<keyword evidence="2 8" id="KW-0813">Transport</keyword>
<keyword evidence="6 8" id="KW-1133">Transmembrane helix</keyword>
<evidence type="ECO:0000256" key="7">
    <source>
        <dbReference type="ARBA" id="ARBA00023136"/>
    </source>
</evidence>
<evidence type="ECO:0000313" key="9">
    <source>
        <dbReference type="EMBL" id="OYV03309.1"/>
    </source>
</evidence>
<feature type="transmembrane region" description="Helical" evidence="8">
    <location>
        <begin position="35"/>
        <end position="56"/>
    </location>
</feature>
<dbReference type="GO" id="GO:0005886">
    <property type="term" value="C:plasma membrane"/>
    <property type="evidence" value="ECO:0007669"/>
    <property type="project" value="UniProtKB-SubCell"/>
</dbReference>
<comment type="caution">
    <text evidence="9">The sequence shown here is derived from an EMBL/GenBank/DDBJ whole genome shotgun (WGS) entry which is preliminary data.</text>
</comment>
<comment type="similarity">
    <text evidence="8">Belongs to the NqrDE/RnfAE family.</text>
</comment>
<name>A0A257LUZ4_UNCW3</name>
<evidence type="ECO:0000256" key="8">
    <source>
        <dbReference type="HAMAP-Rule" id="MF_00478"/>
    </source>
</evidence>
<evidence type="ECO:0000256" key="2">
    <source>
        <dbReference type="ARBA" id="ARBA00022448"/>
    </source>
</evidence>
<dbReference type="PANTHER" id="PTHR30586">
    <property type="entry name" value="ELECTRON TRANSPORT COMPLEX PROTEIN RNFE"/>
    <property type="match status" value="1"/>
</dbReference>
<dbReference type="NCBIfam" id="TIGR01948">
    <property type="entry name" value="rnfE"/>
    <property type="match status" value="1"/>
</dbReference>
<comment type="subcellular location">
    <subcellularLocation>
        <location evidence="8">Cell membrane</location>
        <topology evidence="8">Multi-pass membrane protein</topology>
    </subcellularLocation>
    <subcellularLocation>
        <location evidence="1">Endomembrane system</location>
        <topology evidence="1">Multi-pass membrane protein</topology>
    </subcellularLocation>
</comment>